<feature type="transmembrane region" description="Helical" evidence="1">
    <location>
        <begin position="109"/>
        <end position="130"/>
    </location>
</feature>
<keyword evidence="1" id="KW-1133">Transmembrane helix</keyword>
<keyword evidence="1" id="KW-0812">Transmembrane</keyword>
<organism evidence="2 3">
    <name type="scientific">Arthrobacter russicus</name>
    <dbReference type="NCBI Taxonomy" id="172040"/>
    <lineage>
        <taxon>Bacteria</taxon>
        <taxon>Bacillati</taxon>
        <taxon>Actinomycetota</taxon>
        <taxon>Actinomycetes</taxon>
        <taxon>Micrococcales</taxon>
        <taxon>Micrococcaceae</taxon>
        <taxon>Arthrobacter</taxon>
    </lineage>
</organism>
<dbReference type="Pfam" id="PF10011">
    <property type="entry name" value="DUF2254"/>
    <property type="match status" value="1"/>
</dbReference>
<dbReference type="InterPro" id="IPR018723">
    <property type="entry name" value="DUF2254_membrane"/>
</dbReference>
<feature type="transmembrane region" description="Helical" evidence="1">
    <location>
        <begin position="21"/>
        <end position="44"/>
    </location>
</feature>
<gene>
    <name evidence="2" type="ORF">JOE69_000229</name>
</gene>
<comment type="caution">
    <text evidence="2">The sequence shown here is derived from an EMBL/GenBank/DDBJ whole genome shotgun (WGS) entry which is preliminary data.</text>
</comment>
<feature type="transmembrane region" description="Helical" evidence="1">
    <location>
        <begin position="142"/>
        <end position="166"/>
    </location>
</feature>
<keyword evidence="1" id="KW-0472">Membrane</keyword>
<dbReference type="EMBL" id="JAVDQF010000001">
    <property type="protein sequence ID" value="MDR6267991.1"/>
    <property type="molecule type" value="Genomic_DNA"/>
</dbReference>
<reference evidence="2 3" key="1">
    <citation type="submission" date="2023-07" db="EMBL/GenBank/DDBJ databases">
        <title>Sequencing the genomes of 1000 actinobacteria strains.</title>
        <authorList>
            <person name="Klenk H.-P."/>
        </authorList>
    </citation>
    <scope>NUCLEOTIDE SEQUENCE [LARGE SCALE GENOMIC DNA]</scope>
    <source>
        <strain evidence="2 3">DSM 14555</strain>
    </source>
</reference>
<evidence type="ECO:0000256" key="1">
    <source>
        <dbReference type="SAM" id="Phobius"/>
    </source>
</evidence>
<proteinExistence type="predicted"/>
<sequence length="428" mass="47594">MFNAILLPFRHRLRIRENIRESLIVLPIAGLVGSLLLAVLTVTIDTYVSQSLTPGLDDLAESSKTVIAAVGPAILTFLGVVFSITLVALQMSSGQLSPRVVRLFVRNRIVKLTFTFFIATFCYTLLVQYLSVRESSVQGGQFIPFLSGLVTMLLVITDLILFVSYVHSTIKMMRLVEVINVVTRETLALIKEYQKGSYLASTDRPARSTDVVRYRGRPGALCEIDLRRLTRHARKRDLCLHLLVRPGDYLVEGTPVFGYSGSGQPSGRLLVDSLDVGEERSMQRDISFGFRQIADIGVRALSPAVNDPTTAVQCIDRLQALLRAAARIPEGLRAHSDRTGEVRLIEELPTWGSLIDLAFSEMRQYGADAAQVTRRLAAVYTDFTESKLPDPESVVSKHMKLLTLSMEEKVNDQELRRFALTPDRQGIG</sequence>
<protein>
    <submittedName>
        <fullName evidence="2">Membrane protein</fullName>
    </submittedName>
</protein>
<accession>A0ABU1J803</accession>
<dbReference type="RefSeq" id="WP_309795348.1">
    <property type="nucleotide sequence ID" value="NZ_BAAAHY010000006.1"/>
</dbReference>
<dbReference type="Proteomes" id="UP001185069">
    <property type="component" value="Unassembled WGS sequence"/>
</dbReference>
<name>A0ABU1J803_9MICC</name>
<keyword evidence="3" id="KW-1185">Reference proteome</keyword>
<feature type="transmembrane region" description="Helical" evidence="1">
    <location>
        <begin position="66"/>
        <end position="89"/>
    </location>
</feature>
<evidence type="ECO:0000313" key="2">
    <source>
        <dbReference type="EMBL" id="MDR6267991.1"/>
    </source>
</evidence>
<evidence type="ECO:0000313" key="3">
    <source>
        <dbReference type="Proteomes" id="UP001185069"/>
    </source>
</evidence>